<evidence type="ECO:0000256" key="11">
    <source>
        <dbReference type="ARBA" id="ARBA00031900"/>
    </source>
</evidence>
<dbReference type="InterPro" id="IPR013175">
    <property type="entry name" value="INO80_su_Ies4"/>
</dbReference>
<dbReference type="SUPFAM" id="SSF55681">
    <property type="entry name" value="Class II aaRS and biotin synthetases"/>
    <property type="match status" value="1"/>
</dbReference>
<reference evidence="15 16" key="1">
    <citation type="journal article" date="2022" name="DNA Res.">
        <title>Genome analysis of five recently described species of the CUG-Ser clade uncovers Candida theae as a new hybrid lineage with pathogenic potential in the Candida parapsilosis species complex.</title>
        <authorList>
            <person name="Mixao V."/>
            <person name="Del Olmo V."/>
            <person name="Hegedusova E."/>
            <person name="Saus E."/>
            <person name="Pryszcz L."/>
            <person name="Cillingova A."/>
            <person name="Nosek J."/>
            <person name="Gabaldon T."/>
        </authorList>
    </citation>
    <scope>NUCLEOTIDE SEQUENCE [LARGE SCALE GENOMIC DNA]</scope>
    <source>
        <strain evidence="15 16">CBS 12239</strain>
    </source>
</reference>
<dbReference type="GO" id="GO:0070159">
    <property type="term" value="P:mitochondrial threonyl-tRNA aminoacylation"/>
    <property type="evidence" value="ECO:0007669"/>
    <property type="project" value="TreeGrafter"/>
</dbReference>
<dbReference type="GO" id="GO:0006338">
    <property type="term" value="P:chromatin remodeling"/>
    <property type="evidence" value="ECO:0007669"/>
    <property type="project" value="InterPro"/>
</dbReference>
<comment type="catalytic activity">
    <reaction evidence="12">
        <text>tRNA(Thr) + L-threonine + ATP = L-threonyl-tRNA(Thr) + AMP + diphosphate + H(+)</text>
        <dbReference type="Rhea" id="RHEA:24624"/>
        <dbReference type="Rhea" id="RHEA-COMP:9670"/>
        <dbReference type="Rhea" id="RHEA-COMP:9704"/>
        <dbReference type="ChEBI" id="CHEBI:15378"/>
        <dbReference type="ChEBI" id="CHEBI:30616"/>
        <dbReference type="ChEBI" id="CHEBI:33019"/>
        <dbReference type="ChEBI" id="CHEBI:57926"/>
        <dbReference type="ChEBI" id="CHEBI:78442"/>
        <dbReference type="ChEBI" id="CHEBI:78534"/>
        <dbReference type="ChEBI" id="CHEBI:456215"/>
        <dbReference type="EC" id="6.1.1.3"/>
    </reaction>
</comment>
<keyword evidence="4" id="KW-0436">Ligase</keyword>
<dbReference type="PANTHER" id="PTHR11451:SF50">
    <property type="entry name" value="THREONINE--TRNA LIGASE, MITOCHONDRIAL"/>
    <property type="match status" value="1"/>
</dbReference>
<evidence type="ECO:0000313" key="16">
    <source>
        <dbReference type="Proteomes" id="UP001204833"/>
    </source>
</evidence>
<keyword evidence="6" id="KW-0067">ATP-binding</keyword>
<feature type="region of interest" description="Disordered" evidence="13">
    <location>
        <begin position="20"/>
        <end position="76"/>
    </location>
</feature>
<dbReference type="Gene3D" id="3.40.50.800">
    <property type="entry name" value="Anticodon-binding domain"/>
    <property type="match status" value="1"/>
</dbReference>
<proteinExistence type="inferred from homology"/>
<evidence type="ECO:0000256" key="12">
    <source>
        <dbReference type="ARBA" id="ARBA00049515"/>
    </source>
</evidence>
<dbReference type="GO" id="GO:0005759">
    <property type="term" value="C:mitochondrial matrix"/>
    <property type="evidence" value="ECO:0007669"/>
    <property type="project" value="UniProtKB-SubCell"/>
</dbReference>
<evidence type="ECO:0000256" key="9">
    <source>
        <dbReference type="ARBA" id="ARBA00023128"/>
    </source>
</evidence>
<evidence type="ECO:0000259" key="14">
    <source>
        <dbReference type="PROSITE" id="PS50862"/>
    </source>
</evidence>
<dbReference type="InterPro" id="IPR045864">
    <property type="entry name" value="aa-tRNA-synth_II/BPL/LPL"/>
</dbReference>
<keyword evidence="5" id="KW-0547">Nucleotide-binding</keyword>
<dbReference type="NCBIfam" id="TIGR00418">
    <property type="entry name" value="thrS"/>
    <property type="match status" value="1"/>
</dbReference>
<dbReference type="RefSeq" id="XP_051611003.1">
    <property type="nucleotide sequence ID" value="XM_051755021.1"/>
</dbReference>
<evidence type="ECO:0000256" key="3">
    <source>
        <dbReference type="ARBA" id="ARBA00013163"/>
    </source>
</evidence>
<dbReference type="CDD" id="cd00860">
    <property type="entry name" value="ThrRS_anticodon"/>
    <property type="match status" value="1"/>
</dbReference>
<keyword evidence="10" id="KW-0030">Aminoacyl-tRNA synthetase</keyword>
<dbReference type="InterPro" id="IPR036621">
    <property type="entry name" value="Anticodon-bd_dom_sf"/>
</dbReference>
<dbReference type="GO" id="GO:0031011">
    <property type="term" value="C:Ino80 complex"/>
    <property type="evidence" value="ECO:0007669"/>
    <property type="project" value="InterPro"/>
</dbReference>
<keyword evidence="16" id="KW-1185">Reference proteome</keyword>
<name>A0AAD5BIT8_9ASCO</name>
<dbReference type="Gene3D" id="3.30.930.10">
    <property type="entry name" value="Bira Bifunctional Protein, Domain 2"/>
    <property type="match status" value="1"/>
</dbReference>
<dbReference type="PROSITE" id="PS50862">
    <property type="entry name" value="AA_TRNA_LIGASE_II"/>
    <property type="match status" value="1"/>
</dbReference>
<accession>A0AAD5BIT8</accession>
<dbReference type="AlphaFoldDB" id="A0AAD5BIT8"/>
<dbReference type="InterPro" id="IPR006195">
    <property type="entry name" value="aa-tRNA-synth_II"/>
</dbReference>
<feature type="compositionally biased region" description="Low complexity" evidence="13">
    <location>
        <begin position="45"/>
        <end position="73"/>
    </location>
</feature>
<evidence type="ECO:0000256" key="6">
    <source>
        <dbReference type="ARBA" id="ARBA00022840"/>
    </source>
</evidence>
<evidence type="ECO:0000256" key="1">
    <source>
        <dbReference type="ARBA" id="ARBA00004305"/>
    </source>
</evidence>
<evidence type="ECO:0000256" key="2">
    <source>
        <dbReference type="ARBA" id="ARBA00008226"/>
    </source>
</evidence>
<evidence type="ECO:0000313" key="15">
    <source>
        <dbReference type="EMBL" id="KAI5967113.1"/>
    </source>
</evidence>
<dbReference type="InterPro" id="IPR047246">
    <property type="entry name" value="ThrRS_anticodon"/>
</dbReference>
<dbReference type="PRINTS" id="PR01047">
    <property type="entry name" value="TRNASYNTHTHR"/>
</dbReference>
<organism evidence="15 16">
    <name type="scientific">Candida theae</name>
    <dbReference type="NCBI Taxonomy" id="1198502"/>
    <lineage>
        <taxon>Eukaryota</taxon>
        <taxon>Fungi</taxon>
        <taxon>Dikarya</taxon>
        <taxon>Ascomycota</taxon>
        <taxon>Saccharomycotina</taxon>
        <taxon>Pichiomycetes</taxon>
        <taxon>Debaryomycetaceae</taxon>
        <taxon>Candida/Lodderomyces clade</taxon>
        <taxon>Candida</taxon>
    </lineage>
</organism>
<sequence>MAAARRFWVTLKLSSKHLSRLPRFDAQVPKSRLKKIAHDDKKGASPSISSSQRSSPAPEGTGTPGPGTNSNSAGGAGGSGISQYKINVGLKGDSTSGLTMNSINPALYVLDKSGKPCRRWVKQQKQFKSFTGFKMKYTKYEAQEPRPKEDAKMDSKSEDGGASNTTDKVATVVAEVKVAHTGAQQCIRRLLSTKIKEESSTNTSHAISNKQLLYTTDVASPGSIFFLPHGTRILNKLIQFMKNQQIKYGFQEVVTPLIFKTKMWKKSGHWDNYKDDMFKVTGFDMSKEEITEGSIEEHEYGLKPMNCPSHCMIFAKFDRSYNELPIRYSDFSSLHRNEASGALTGLTRVRRFHQDDGHIFCNVNQLDEEIKNTLKLIKDTYGVFGIRDIDYYLSTRPEKYIGDIETWDKAESQLKKVLDEGTGEGSWQIREGDGAFYGPKIDVLLTDAFNKKHQVGTIQLDFQLPKRFELKYVAEDGTRDNQPILIHRAVFGSLERFFAILLDHYQGKWPFWINPRQAVIIPINETHIEKAEELKRLLCGDIINSSDSISPLTGFNFHVDVDKRAETVGHRTKEAIKMGYSYIIMIGDRDIANGTFSIRSRDDRKVANLTADEIYQKFIDSEKSYQ</sequence>
<evidence type="ECO:0000256" key="4">
    <source>
        <dbReference type="ARBA" id="ARBA00022598"/>
    </source>
</evidence>
<dbReference type="InterPro" id="IPR002314">
    <property type="entry name" value="aa-tRNA-synt_IIb"/>
</dbReference>
<feature type="domain" description="Aminoacyl-transfer RNA synthetases class-II family profile" evidence="14">
    <location>
        <begin position="216"/>
        <end position="510"/>
    </location>
</feature>
<dbReference type="GeneID" id="76148601"/>
<comment type="subcellular location">
    <subcellularLocation>
        <location evidence="1">Mitochondrion matrix</location>
    </subcellularLocation>
</comment>
<feature type="region of interest" description="Disordered" evidence="13">
    <location>
        <begin position="141"/>
        <end position="166"/>
    </location>
</feature>
<dbReference type="Pfam" id="PF03129">
    <property type="entry name" value="HGTP_anticodon"/>
    <property type="match status" value="1"/>
</dbReference>
<evidence type="ECO:0000256" key="10">
    <source>
        <dbReference type="ARBA" id="ARBA00023146"/>
    </source>
</evidence>
<dbReference type="GO" id="GO:0005524">
    <property type="term" value="F:ATP binding"/>
    <property type="evidence" value="ECO:0007669"/>
    <property type="project" value="UniProtKB-KW"/>
</dbReference>
<dbReference type="Proteomes" id="UP001204833">
    <property type="component" value="Unassembled WGS sequence"/>
</dbReference>
<keyword evidence="7" id="KW-0648">Protein biosynthesis</keyword>
<evidence type="ECO:0000256" key="8">
    <source>
        <dbReference type="ARBA" id="ARBA00022946"/>
    </source>
</evidence>
<dbReference type="SUPFAM" id="SSF52954">
    <property type="entry name" value="Class II aaRS ABD-related"/>
    <property type="match status" value="1"/>
</dbReference>
<dbReference type="InterPro" id="IPR033728">
    <property type="entry name" value="ThrRS_core"/>
</dbReference>
<dbReference type="Pfam" id="PF08193">
    <property type="entry name" value="INO80_Ies4"/>
    <property type="match status" value="1"/>
</dbReference>
<evidence type="ECO:0000256" key="5">
    <source>
        <dbReference type="ARBA" id="ARBA00022741"/>
    </source>
</evidence>
<feature type="compositionally biased region" description="Basic and acidic residues" evidence="13">
    <location>
        <begin position="141"/>
        <end position="159"/>
    </location>
</feature>
<evidence type="ECO:0000256" key="7">
    <source>
        <dbReference type="ARBA" id="ARBA00022917"/>
    </source>
</evidence>
<keyword evidence="9" id="KW-0496">Mitochondrion</keyword>
<dbReference type="InterPro" id="IPR004154">
    <property type="entry name" value="Anticodon-bd"/>
</dbReference>
<comment type="similarity">
    <text evidence="2">Belongs to the class-II aminoacyl-tRNA synthetase family.</text>
</comment>
<protein>
    <recommendedName>
        <fullName evidence="3">threonine--tRNA ligase</fullName>
        <ecNumber evidence="3">6.1.1.3</ecNumber>
    </recommendedName>
    <alternativeName>
        <fullName evidence="11">Threonyl-tRNA synthetase</fullName>
    </alternativeName>
</protein>
<comment type="caution">
    <text evidence="15">The sequence shown here is derived from an EMBL/GenBank/DDBJ whole genome shotgun (WGS) entry which is preliminary data.</text>
</comment>
<gene>
    <name evidence="15" type="ORF">KGF57_000542</name>
</gene>
<dbReference type="CDD" id="cd00771">
    <property type="entry name" value="ThrRS_core"/>
    <property type="match status" value="1"/>
</dbReference>
<dbReference type="EMBL" id="JAIHNG010000034">
    <property type="protein sequence ID" value="KAI5967113.1"/>
    <property type="molecule type" value="Genomic_DNA"/>
</dbReference>
<dbReference type="PANTHER" id="PTHR11451">
    <property type="entry name" value="THREONINE-TRNA LIGASE"/>
    <property type="match status" value="1"/>
</dbReference>
<dbReference type="EC" id="6.1.1.3" evidence="3"/>
<dbReference type="InterPro" id="IPR002320">
    <property type="entry name" value="Thr-tRNA-ligase_IIa"/>
</dbReference>
<keyword evidence="8" id="KW-0809">Transit peptide</keyword>
<dbReference type="Pfam" id="PF00587">
    <property type="entry name" value="tRNA-synt_2b"/>
    <property type="match status" value="1"/>
</dbReference>
<evidence type="ECO:0000256" key="13">
    <source>
        <dbReference type="SAM" id="MobiDB-lite"/>
    </source>
</evidence>
<dbReference type="GO" id="GO:0004829">
    <property type="term" value="F:threonine-tRNA ligase activity"/>
    <property type="evidence" value="ECO:0007669"/>
    <property type="project" value="UniProtKB-EC"/>
</dbReference>
<dbReference type="FunFam" id="3.30.930.10:FF:000039">
    <property type="entry name" value="Threonyl-tRNA synthetase, mitochondrial"/>
    <property type="match status" value="1"/>
</dbReference>